<accession>A0ABS8M2M9</accession>
<proteinExistence type="predicted"/>
<keyword evidence="2" id="KW-1185">Reference proteome</keyword>
<dbReference type="EMBL" id="JAJJMN010000001">
    <property type="protein sequence ID" value="MCC9019081.1"/>
    <property type="molecule type" value="Genomic_DNA"/>
</dbReference>
<sequence length="287" mass="31883">MKITKVFGIIMLLLSVVGFAQTGSKKLDKIIKRDYQIIECTIAKMSDKAVEYSLPGETLQISLDVSQIARIDFASGRSQTFDVSVNATASNTSSSANSVQAVAAAEMKPNTIAVLPVPYVNSGTLESSEEMAKFAQNDLYNKLLDKSSNIFPLTVQDLRVTNSLLHKAGIDYKNIDETPIEDLQRILGVDNIIATKVSYTLTEGSVASTYNSGNAKVSDNNKRLKTNDISTTTSSTQTYYNYMVYFDMYKNGTKIYSQTRKPFLNIKDSWMDSVSYLLKRSPIYVRK</sequence>
<dbReference type="Proteomes" id="UP001430700">
    <property type="component" value="Unassembled WGS sequence"/>
</dbReference>
<evidence type="ECO:0000313" key="2">
    <source>
        <dbReference type="Proteomes" id="UP001430700"/>
    </source>
</evidence>
<dbReference type="Gene3D" id="3.40.50.10610">
    <property type="entry name" value="ABC-type transport auxiliary lipoprotein component"/>
    <property type="match status" value="1"/>
</dbReference>
<dbReference type="RefSeq" id="WP_202703184.1">
    <property type="nucleotide sequence ID" value="NZ_JAJJMN010000001.1"/>
</dbReference>
<protein>
    <submittedName>
        <fullName evidence="1">Uncharacterized protein</fullName>
    </submittedName>
</protein>
<name>A0ABS8M2M9_9FLAO</name>
<comment type="caution">
    <text evidence="1">The sequence shown here is derived from an EMBL/GenBank/DDBJ whole genome shotgun (WGS) entry which is preliminary data.</text>
</comment>
<evidence type="ECO:0000313" key="1">
    <source>
        <dbReference type="EMBL" id="MCC9019081.1"/>
    </source>
</evidence>
<reference evidence="1" key="1">
    <citation type="submission" date="2021-11" db="EMBL/GenBank/DDBJ databases">
        <title>Description of novel Flavobacterium species.</title>
        <authorList>
            <person name="Saticioglu I.B."/>
            <person name="Ay H."/>
            <person name="Altun S."/>
            <person name="Duman M."/>
        </authorList>
    </citation>
    <scope>NUCLEOTIDE SEQUENCE</scope>
    <source>
        <strain evidence="1">F-126</strain>
    </source>
</reference>
<gene>
    <name evidence="1" type="ORF">LNQ34_15035</name>
</gene>
<organism evidence="1 2">
    <name type="scientific">Flavobacterium lipolyticum</name>
    <dbReference type="NCBI Taxonomy" id="2893754"/>
    <lineage>
        <taxon>Bacteria</taxon>
        <taxon>Pseudomonadati</taxon>
        <taxon>Bacteroidota</taxon>
        <taxon>Flavobacteriia</taxon>
        <taxon>Flavobacteriales</taxon>
        <taxon>Flavobacteriaceae</taxon>
        <taxon>Flavobacterium</taxon>
    </lineage>
</organism>